<dbReference type="EMBL" id="CP132353">
    <property type="protein sequence ID" value="WLS80007.1"/>
    <property type="molecule type" value="Genomic_DNA"/>
</dbReference>
<dbReference type="SUPFAM" id="SSF47413">
    <property type="entry name" value="lambda repressor-like DNA-binding domains"/>
    <property type="match status" value="1"/>
</dbReference>
<dbReference type="Pfam" id="PF00532">
    <property type="entry name" value="Peripla_BP_1"/>
    <property type="match status" value="1"/>
</dbReference>
<dbReference type="SMART" id="SM00354">
    <property type="entry name" value="HTH_LACI"/>
    <property type="match status" value="1"/>
</dbReference>
<dbReference type="PANTHER" id="PTHR30146:SF138">
    <property type="entry name" value="TRANSCRIPTIONAL REGULATORY PROTEIN"/>
    <property type="match status" value="1"/>
</dbReference>
<dbReference type="GO" id="GO:0000976">
    <property type="term" value="F:transcription cis-regulatory region binding"/>
    <property type="evidence" value="ECO:0007669"/>
    <property type="project" value="TreeGrafter"/>
</dbReference>
<evidence type="ECO:0000256" key="1">
    <source>
        <dbReference type="ARBA" id="ARBA00023015"/>
    </source>
</evidence>
<dbReference type="Gene3D" id="3.40.50.2300">
    <property type="match status" value="2"/>
</dbReference>
<dbReference type="RefSeq" id="WP_306211369.1">
    <property type="nucleotide sequence ID" value="NZ_CP132353.1"/>
</dbReference>
<keyword evidence="3" id="KW-0804">Transcription</keyword>
<reference evidence="5 6" key="1">
    <citation type="submission" date="2023-07" db="EMBL/GenBank/DDBJ databases">
        <title>Pathogenic bacteria of pear tree diseases.</title>
        <authorList>
            <person name="Zhang Z."/>
            <person name="He L."/>
            <person name="Huang R."/>
        </authorList>
    </citation>
    <scope>NUCLEOTIDE SEQUENCE [LARGE SCALE GENOMIC DNA]</scope>
    <source>
        <strain evidence="5 6">DE2</strain>
    </source>
</reference>
<dbReference type="InterPro" id="IPR010982">
    <property type="entry name" value="Lambda_DNA-bd_dom_sf"/>
</dbReference>
<proteinExistence type="predicted"/>
<dbReference type="Gene3D" id="1.10.260.40">
    <property type="entry name" value="lambda repressor-like DNA-binding domains"/>
    <property type="match status" value="1"/>
</dbReference>
<dbReference type="PANTHER" id="PTHR30146">
    <property type="entry name" value="LACI-RELATED TRANSCRIPTIONAL REPRESSOR"/>
    <property type="match status" value="1"/>
</dbReference>
<name>A0AA50DLL7_9GAMM</name>
<protein>
    <submittedName>
        <fullName evidence="5">Substrate-binding domain-containing protein</fullName>
    </submittedName>
</protein>
<dbReference type="InterPro" id="IPR028082">
    <property type="entry name" value="Peripla_BP_I"/>
</dbReference>
<evidence type="ECO:0000313" key="6">
    <source>
        <dbReference type="Proteomes" id="UP001228139"/>
    </source>
</evidence>
<gene>
    <name evidence="5" type="ORF">Q3V30_05820</name>
</gene>
<evidence type="ECO:0000256" key="3">
    <source>
        <dbReference type="ARBA" id="ARBA00023163"/>
    </source>
</evidence>
<dbReference type="Pfam" id="PF00356">
    <property type="entry name" value="LacI"/>
    <property type="match status" value="1"/>
</dbReference>
<keyword evidence="2" id="KW-0238">DNA-binding</keyword>
<dbReference type="CDD" id="cd01392">
    <property type="entry name" value="HTH_LacI"/>
    <property type="match status" value="1"/>
</dbReference>
<dbReference type="InterPro" id="IPR001761">
    <property type="entry name" value="Peripla_BP/Lac1_sug-bd_dom"/>
</dbReference>
<evidence type="ECO:0000313" key="5">
    <source>
        <dbReference type="EMBL" id="WLS80007.1"/>
    </source>
</evidence>
<dbReference type="InterPro" id="IPR000843">
    <property type="entry name" value="HTH_LacI"/>
</dbReference>
<dbReference type="KEGG" id="epi:Q3V30_05820"/>
<dbReference type="GO" id="GO:0003700">
    <property type="term" value="F:DNA-binding transcription factor activity"/>
    <property type="evidence" value="ECO:0007669"/>
    <property type="project" value="TreeGrafter"/>
</dbReference>
<dbReference type="Proteomes" id="UP001228139">
    <property type="component" value="Chromosome"/>
</dbReference>
<evidence type="ECO:0000256" key="2">
    <source>
        <dbReference type="ARBA" id="ARBA00023125"/>
    </source>
</evidence>
<organism evidence="5 6">
    <name type="scientific">Erwinia pyri</name>
    <dbReference type="NCBI Taxonomy" id="3062598"/>
    <lineage>
        <taxon>Bacteria</taxon>
        <taxon>Pseudomonadati</taxon>
        <taxon>Pseudomonadota</taxon>
        <taxon>Gammaproteobacteria</taxon>
        <taxon>Enterobacterales</taxon>
        <taxon>Erwiniaceae</taxon>
        <taxon>Erwinia</taxon>
    </lineage>
</organism>
<dbReference type="PROSITE" id="PS50932">
    <property type="entry name" value="HTH_LACI_2"/>
    <property type="match status" value="1"/>
</dbReference>
<accession>A0AA50DLL7</accession>
<dbReference type="AlphaFoldDB" id="A0AA50DLL7"/>
<sequence>MTDLLRVAKLAGVSRATAARAFSSPELVREETRHNVFAAAEQLGFRPNHIARQLRTQSSRTLGVLLPSLRNPVFAEQLQAMEIAAQKKGYALLIATSDYQPQREAEIVENMLRQRVDGLVLTVADADNSAVLSDLQQEAVPVVLVHNAPQKIALPSVCVNNRQAMRQATEHLLALGHRHIGMIAGPILQSDRALQRYQGYCDAMSSAGLQPASVLEMPSHTRSDLQTLLPALRGGQAMTALLCTNDLLAISVMGELLRAGYRVPQQISIIGFDGIDLGRLVYPSLTSVVQPLRNMGTQAITHLLTLIAGQHADSLLPLPAQLRLGESIAPPPVPIFL</sequence>
<dbReference type="SUPFAM" id="SSF53822">
    <property type="entry name" value="Periplasmic binding protein-like I"/>
    <property type="match status" value="1"/>
</dbReference>
<keyword evidence="1" id="KW-0805">Transcription regulation</keyword>
<keyword evidence="6" id="KW-1185">Reference proteome</keyword>
<feature type="domain" description="HTH lacI-type" evidence="4">
    <location>
        <begin position="1"/>
        <end position="56"/>
    </location>
</feature>
<evidence type="ECO:0000259" key="4">
    <source>
        <dbReference type="PROSITE" id="PS50932"/>
    </source>
</evidence>